<dbReference type="GO" id="GO:0032259">
    <property type="term" value="P:methylation"/>
    <property type="evidence" value="ECO:0007669"/>
    <property type="project" value="UniProtKB-KW"/>
</dbReference>
<dbReference type="InterPro" id="IPR029063">
    <property type="entry name" value="SAM-dependent_MTases_sf"/>
</dbReference>
<organism evidence="2 3">
    <name type="scientific">Pseudoluteimonas lycopersici</name>
    <dbReference type="NCBI Taxonomy" id="1324796"/>
    <lineage>
        <taxon>Bacteria</taxon>
        <taxon>Pseudomonadati</taxon>
        <taxon>Pseudomonadota</taxon>
        <taxon>Gammaproteobacteria</taxon>
        <taxon>Lysobacterales</taxon>
        <taxon>Lysobacteraceae</taxon>
        <taxon>Pseudoluteimonas</taxon>
    </lineage>
</organism>
<feature type="domain" description="Methyltransferase" evidence="1">
    <location>
        <begin position="47"/>
        <end position="148"/>
    </location>
</feature>
<sequence length="206" mass="22355">MPPHYRDRLRFFAQWLRNPRRTAAVAPSGTELVAAILAELPDGARRVIELGGGTGAVTRALLASGIPDAGLLVVELNAALQAQLRIEFPEVRVALGDAAELPRLARESGYLDAGPADAIVSGLGLLAMEREAQARILRAAFECLRPDGALVQFTYGPLSPVRDELRDELGLIARHGAFVLRNVPPATVWVYRRNRARAIKPRSVAR</sequence>
<dbReference type="OrthoDB" id="9805585at2"/>
<dbReference type="Gene3D" id="3.40.50.150">
    <property type="entry name" value="Vaccinia Virus protein VP39"/>
    <property type="match status" value="1"/>
</dbReference>
<reference evidence="2 3" key="1">
    <citation type="submission" date="2019-07" db="EMBL/GenBank/DDBJ databases">
        <title>Lysobacter weifangensis sp. nov., isolated from bensulfuron-methyl contaminated farmland soil.</title>
        <authorList>
            <person name="Zhao H."/>
        </authorList>
    </citation>
    <scope>NUCLEOTIDE SEQUENCE [LARGE SCALE GENOMIC DNA]</scope>
    <source>
        <strain evidence="2 3">CC-Bw-6</strain>
    </source>
</reference>
<protein>
    <submittedName>
        <fullName evidence="2">Methyltransferase domain-containing protein</fullName>
    </submittedName>
</protein>
<keyword evidence="2" id="KW-0808">Transferase</keyword>
<keyword evidence="2" id="KW-0489">Methyltransferase</keyword>
<evidence type="ECO:0000313" key="3">
    <source>
        <dbReference type="Proteomes" id="UP000315891"/>
    </source>
</evidence>
<dbReference type="EMBL" id="CP041742">
    <property type="protein sequence ID" value="QDQ72556.1"/>
    <property type="molecule type" value="Genomic_DNA"/>
</dbReference>
<dbReference type="AlphaFoldDB" id="A0A516V1Z8"/>
<dbReference type="RefSeq" id="WP_143878072.1">
    <property type="nucleotide sequence ID" value="NZ_BAABLZ010000002.1"/>
</dbReference>
<dbReference type="GO" id="GO:0008168">
    <property type="term" value="F:methyltransferase activity"/>
    <property type="evidence" value="ECO:0007669"/>
    <property type="project" value="UniProtKB-KW"/>
</dbReference>
<accession>A0A516V1Z8</accession>
<dbReference type="Proteomes" id="UP000315891">
    <property type="component" value="Chromosome"/>
</dbReference>
<gene>
    <name evidence="2" type="ORF">FNZ56_00980</name>
</gene>
<dbReference type="Pfam" id="PF13649">
    <property type="entry name" value="Methyltransf_25"/>
    <property type="match status" value="1"/>
</dbReference>
<dbReference type="CDD" id="cd02440">
    <property type="entry name" value="AdoMet_MTases"/>
    <property type="match status" value="1"/>
</dbReference>
<dbReference type="InterPro" id="IPR041698">
    <property type="entry name" value="Methyltransf_25"/>
</dbReference>
<name>A0A516V1Z8_9GAMM</name>
<evidence type="ECO:0000259" key="1">
    <source>
        <dbReference type="Pfam" id="PF13649"/>
    </source>
</evidence>
<proteinExistence type="predicted"/>
<keyword evidence="3" id="KW-1185">Reference proteome</keyword>
<dbReference type="SUPFAM" id="SSF53335">
    <property type="entry name" value="S-adenosyl-L-methionine-dependent methyltransferases"/>
    <property type="match status" value="1"/>
</dbReference>
<evidence type="ECO:0000313" key="2">
    <source>
        <dbReference type="EMBL" id="QDQ72556.1"/>
    </source>
</evidence>